<dbReference type="InterPro" id="IPR050366">
    <property type="entry name" value="BP-dependent_transpt_permease"/>
</dbReference>
<feature type="transmembrane region" description="Helical" evidence="7">
    <location>
        <begin position="289"/>
        <end position="312"/>
    </location>
</feature>
<dbReference type="Pfam" id="PF00528">
    <property type="entry name" value="BPD_transp_1"/>
    <property type="match status" value="1"/>
</dbReference>
<evidence type="ECO:0000256" key="3">
    <source>
        <dbReference type="ARBA" id="ARBA00022475"/>
    </source>
</evidence>
<evidence type="ECO:0000313" key="9">
    <source>
        <dbReference type="EMBL" id="RNB83188.1"/>
    </source>
</evidence>
<feature type="transmembrane region" description="Helical" evidence="7">
    <location>
        <begin position="61"/>
        <end position="83"/>
    </location>
</feature>
<dbReference type="InterPro" id="IPR035906">
    <property type="entry name" value="MetI-like_sf"/>
</dbReference>
<dbReference type="GO" id="GO:0055085">
    <property type="term" value="P:transmembrane transport"/>
    <property type="evidence" value="ECO:0007669"/>
    <property type="project" value="InterPro"/>
</dbReference>
<evidence type="ECO:0000256" key="6">
    <source>
        <dbReference type="ARBA" id="ARBA00023136"/>
    </source>
</evidence>
<comment type="caution">
    <text evidence="9">The sequence shown here is derived from an EMBL/GenBank/DDBJ whole genome shotgun (WGS) entry which is preliminary data.</text>
</comment>
<feature type="transmembrane region" description="Helical" evidence="7">
    <location>
        <begin position="244"/>
        <end position="269"/>
    </location>
</feature>
<evidence type="ECO:0000256" key="2">
    <source>
        <dbReference type="ARBA" id="ARBA00022448"/>
    </source>
</evidence>
<protein>
    <submittedName>
        <fullName evidence="9">ABC transporter permease</fullName>
    </submittedName>
</protein>
<dbReference type="InterPro" id="IPR000515">
    <property type="entry name" value="MetI-like"/>
</dbReference>
<keyword evidence="6 7" id="KW-0472">Membrane</keyword>
<feature type="transmembrane region" description="Helical" evidence="7">
    <location>
        <begin position="162"/>
        <end position="181"/>
    </location>
</feature>
<dbReference type="PROSITE" id="PS50928">
    <property type="entry name" value="ABC_TM1"/>
    <property type="match status" value="1"/>
</dbReference>
<gene>
    <name evidence="9" type="ORF">EDM59_19330</name>
</gene>
<proteinExistence type="inferred from homology"/>
<keyword evidence="2 7" id="KW-0813">Transport</keyword>
<feature type="transmembrane region" description="Helical" evidence="7">
    <location>
        <begin position="127"/>
        <end position="150"/>
    </location>
</feature>
<evidence type="ECO:0000256" key="1">
    <source>
        <dbReference type="ARBA" id="ARBA00004651"/>
    </source>
</evidence>
<dbReference type="SUPFAM" id="SSF161098">
    <property type="entry name" value="MetI-like"/>
    <property type="match status" value="1"/>
</dbReference>
<keyword evidence="3" id="KW-1003">Cell membrane</keyword>
<dbReference type="EMBL" id="RHHU01000011">
    <property type="protein sequence ID" value="RNB83188.1"/>
    <property type="molecule type" value="Genomic_DNA"/>
</dbReference>
<dbReference type="Proteomes" id="UP000269573">
    <property type="component" value="Unassembled WGS sequence"/>
</dbReference>
<dbReference type="Gene3D" id="1.10.3720.10">
    <property type="entry name" value="MetI-like"/>
    <property type="match status" value="1"/>
</dbReference>
<dbReference type="CDD" id="cd06261">
    <property type="entry name" value="TM_PBP2"/>
    <property type="match status" value="1"/>
</dbReference>
<comment type="subcellular location">
    <subcellularLocation>
        <location evidence="1 7">Cell membrane</location>
        <topology evidence="1 7">Multi-pass membrane protein</topology>
    </subcellularLocation>
</comment>
<dbReference type="PANTHER" id="PTHR43386:SF1">
    <property type="entry name" value="D,D-DIPEPTIDE TRANSPORT SYSTEM PERMEASE PROTEIN DDPC-RELATED"/>
    <property type="match status" value="1"/>
</dbReference>
<name>A0A3M8D5K3_9BACL</name>
<evidence type="ECO:0000256" key="7">
    <source>
        <dbReference type="RuleBase" id="RU363032"/>
    </source>
</evidence>
<keyword evidence="4 7" id="KW-0812">Transmembrane</keyword>
<comment type="similarity">
    <text evidence="7">Belongs to the binding-protein-dependent transport system permease family.</text>
</comment>
<dbReference type="AlphaFoldDB" id="A0A3M8D5K3"/>
<evidence type="ECO:0000313" key="10">
    <source>
        <dbReference type="Proteomes" id="UP000269573"/>
    </source>
</evidence>
<sequence length="327" mass="34539">MSIGSCEQEPFLILPSCKSGLFHEKGGRNDVSSQITPASVKGTVQKTKVRHSPKTSYVQKLPVIFASMVVAFTVLCAIFPSLIATSTPTEMDSTALLQGPGIQHLFGTDHYGRDVFSLVVYGSRESLIVGIASVLVGAVIGGAIGLIAGYAGGVTEMLLMRFIDILMTLPGILLALTIAAVLGPSTMNVIIAVSISSVPSYARIMRSQVLSVKSRTFIDAAQAVGTSHAHILFRHILPNSLSPLLVVGTVGVGVSILVSSGLSFLGLGSQGEIPGWGQLLSDGRDYLTVAWWIATFPGLAITLLVLSVNLIGDELRDIFDPKISHKR</sequence>
<organism evidence="9 10">
    <name type="scientific">Brevibacillus nitrificans</name>
    <dbReference type="NCBI Taxonomy" id="651560"/>
    <lineage>
        <taxon>Bacteria</taxon>
        <taxon>Bacillati</taxon>
        <taxon>Bacillota</taxon>
        <taxon>Bacilli</taxon>
        <taxon>Bacillales</taxon>
        <taxon>Paenibacillaceae</taxon>
        <taxon>Brevibacillus</taxon>
    </lineage>
</organism>
<accession>A0A3M8D5K3</accession>
<dbReference type="PANTHER" id="PTHR43386">
    <property type="entry name" value="OLIGOPEPTIDE TRANSPORT SYSTEM PERMEASE PROTEIN APPC"/>
    <property type="match status" value="1"/>
</dbReference>
<keyword evidence="10" id="KW-1185">Reference proteome</keyword>
<keyword evidence="5 7" id="KW-1133">Transmembrane helix</keyword>
<reference evidence="9 10" key="1">
    <citation type="submission" date="2018-10" db="EMBL/GenBank/DDBJ databases">
        <title>Phylogenomics of Brevibacillus.</title>
        <authorList>
            <person name="Dunlap C."/>
        </authorList>
    </citation>
    <scope>NUCLEOTIDE SEQUENCE [LARGE SCALE GENOMIC DNA]</scope>
    <source>
        <strain evidence="9 10">JCM 15774</strain>
    </source>
</reference>
<feature type="domain" description="ABC transmembrane type-1" evidence="8">
    <location>
        <begin position="123"/>
        <end position="312"/>
    </location>
</feature>
<evidence type="ECO:0000259" key="8">
    <source>
        <dbReference type="PROSITE" id="PS50928"/>
    </source>
</evidence>
<evidence type="ECO:0000256" key="4">
    <source>
        <dbReference type="ARBA" id="ARBA00022692"/>
    </source>
</evidence>
<dbReference type="GO" id="GO:0005886">
    <property type="term" value="C:plasma membrane"/>
    <property type="evidence" value="ECO:0007669"/>
    <property type="project" value="UniProtKB-SubCell"/>
</dbReference>
<evidence type="ECO:0000256" key="5">
    <source>
        <dbReference type="ARBA" id="ARBA00022989"/>
    </source>
</evidence>